<evidence type="ECO:0000313" key="3">
    <source>
        <dbReference type="Proteomes" id="UP000886595"/>
    </source>
</evidence>
<protein>
    <submittedName>
        <fullName evidence="2">Uncharacterized protein</fullName>
    </submittedName>
</protein>
<name>A0A8X7UI71_BRACI</name>
<keyword evidence="3" id="KW-1185">Reference proteome</keyword>
<feature type="region of interest" description="Disordered" evidence="1">
    <location>
        <begin position="38"/>
        <end position="66"/>
    </location>
</feature>
<proteinExistence type="predicted"/>
<dbReference type="AlphaFoldDB" id="A0A8X7UI71"/>
<sequence>MDKIVLVSAADGLNPRCMAAVRAFRTRRLGLESAACLDPRHRPRPLSSPITADRSRPRGTSAVRSL</sequence>
<dbReference type="Proteomes" id="UP000886595">
    <property type="component" value="Unassembled WGS sequence"/>
</dbReference>
<reference evidence="2 3" key="1">
    <citation type="submission" date="2020-02" db="EMBL/GenBank/DDBJ databases">
        <authorList>
            <person name="Ma Q."/>
            <person name="Huang Y."/>
            <person name="Song X."/>
            <person name="Pei D."/>
        </authorList>
    </citation>
    <scope>NUCLEOTIDE SEQUENCE [LARGE SCALE GENOMIC DNA]</scope>
    <source>
        <strain evidence="2">Sxm20200214</strain>
        <tissue evidence="2">Leaf</tissue>
    </source>
</reference>
<evidence type="ECO:0000313" key="2">
    <source>
        <dbReference type="EMBL" id="KAG2279707.1"/>
    </source>
</evidence>
<accession>A0A8X7UI71</accession>
<gene>
    <name evidence="2" type="ORF">Bca52824_050927</name>
</gene>
<evidence type="ECO:0000256" key="1">
    <source>
        <dbReference type="SAM" id="MobiDB-lite"/>
    </source>
</evidence>
<comment type="caution">
    <text evidence="2">The sequence shown here is derived from an EMBL/GenBank/DDBJ whole genome shotgun (WGS) entry which is preliminary data.</text>
</comment>
<organism evidence="2 3">
    <name type="scientific">Brassica carinata</name>
    <name type="common">Ethiopian mustard</name>
    <name type="synonym">Abyssinian cabbage</name>
    <dbReference type="NCBI Taxonomy" id="52824"/>
    <lineage>
        <taxon>Eukaryota</taxon>
        <taxon>Viridiplantae</taxon>
        <taxon>Streptophyta</taxon>
        <taxon>Embryophyta</taxon>
        <taxon>Tracheophyta</taxon>
        <taxon>Spermatophyta</taxon>
        <taxon>Magnoliopsida</taxon>
        <taxon>eudicotyledons</taxon>
        <taxon>Gunneridae</taxon>
        <taxon>Pentapetalae</taxon>
        <taxon>rosids</taxon>
        <taxon>malvids</taxon>
        <taxon>Brassicales</taxon>
        <taxon>Brassicaceae</taxon>
        <taxon>Brassiceae</taxon>
        <taxon>Brassica</taxon>
    </lineage>
</organism>
<dbReference type="EMBL" id="JAAMPC010000011">
    <property type="protein sequence ID" value="KAG2279707.1"/>
    <property type="molecule type" value="Genomic_DNA"/>
</dbReference>